<feature type="region of interest" description="Disordered" evidence="6">
    <location>
        <begin position="339"/>
        <end position="387"/>
    </location>
</feature>
<feature type="transmembrane region" description="Helical" evidence="7">
    <location>
        <begin position="204"/>
        <end position="224"/>
    </location>
</feature>
<feature type="transmembrane region" description="Helical" evidence="7">
    <location>
        <begin position="88"/>
        <end position="111"/>
    </location>
</feature>
<evidence type="ECO:0000313" key="9">
    <source>
        <dbReference type="EMBL" id="KAK3317404.1"/>
    </source>
</evidence>
<evidence type="ECO:0000256" key="1">
    <source>
        <dbReference type="ARBA" id="ARBA00004141"/>
    </source>
</evidence>
<evidence type="ECO:0000256" key="2">
    <source>
        <dbReference type="ARBA" id="ARBA00022692"/>
    </source>
</evidence>
<dbReference type="GO" id="GO:0016020">
    <property type="term" value="C:membrane"/>
    <property type="evidence" value="ECO:0007669"/>
    <property type="project" value="UniProtKB-SubCell"/>
</dbReference>
<evidence type="ECO:0000313" key="10">
    <source>
        <dbReference type="Proteomes" id="UP001286456"/>
    </source>
</evidence>
<feature type="region of interest" description="Disordered" evidence="6">
    <location>
        <begin position="283"/>
        <end position="314"/>
    </location>
</feature>
<dbReference type="EMBL" id="JAUEPO010000007">
    <property type="protein sequence ID" value="KAK3317404.1"/>
    <property type="molecule type" value="Genomic_DNA"/>
</dbReference>
<dbReference type="InterPro" id="IPR049326">
    <property type="entry name" value="Rhodopsin_dom_fungi"/>
</dbReference>
<keyword evidence="2 7" id="KW-0812">Transmembrane</keyword>
<sequence length="387" mass="41738">MAIADNPIQVGTLALSIIILPIVCVAITLRFIATRKAGRNIGAEDWCALVATLATVGYNIISIYIIHVLDGRPFTQLPLDTLTDVLKVAFVCTQLFPLNQVFAKLSILLLYHRIFGINKRYALWILIAGVLQVCWAVSAVGALLFQCRPMHKYWDVLTPGWCMDSVALLVAFEVPNSSLDFGMVAIVLVMLRDLRIRSSTKWKLSFLFAAGGFSGLIGFLKIAAHFTAGQSNFMVLAMWGLVQMLLSVICCCVPSYNSLKFLKPSGSSFSRLLGSLKSKSSTFFSSSPSSPAPIPYNPAGNGNDGGMAQPRAAMAAKVGSGSTINYGGGSWGWLQTPEAGAVSTTTADVKPPPVPPKDDPKLGQPFGSKVNSDYHLQLSREGRDSWV</sequence>
<reference evidence="9" key="2">
    <citation type="submission" date="2023-06" db="EMBL/GenBank/DDBJ databases">
        <authorList>
            <consortium name="Lawrence Berkeley National Laboratory"/>
            <person name="Haridas S."/>
            <person name="Hensen N."/>
            <person name="Bonometti L."/>
            <person name="Westerberg I."/>
            <person name="Brannstrom I.O."/>
            <person name="Guillou S."/>
            <person name="Cros-Aarteil S."/>
            <person name="Calhoun S."/>
            <person name="Kuo A."/>
            <person name="Mondo S."/>
            <person name="Pangilinan J."/>
            <person name="Riley R."/>
            <person name="Labutti K."/>
            <person name="Andreopoulos B."/>
            <person name="Lipzen A."/>
            <person name="Chen C."/>
            <person name="Yanf M."/>
            <person name="Daum C."/>
            <person name="Ng V."/>
            <person name="Clum A."/>
            <person name="Steindorff A."/>
            <person name="Ohm R."/>
            <person name="Martin F."/>
            <person name="Silar P."/>
            <person name="Natvig D."/>
            <person name="Lalanne C."/>
            <person name="Gautier V."/>
            <person name="Ament-Velasquez S.L."/>
            <person name="Kruys A."/>
            <person name="Hutchinson M.I."/>
            <person name="Powell A.J."/>
            <person name="Barry K."/>
            <person name="Miller A.N."/>
            <person name="Grigoriev I.V."/>
            <person name="Debuchy R."/>
            <person name="Gladieux P."/>
            <person name="Thoren M.H."/>
            <person name="Johannesson H."/>
        </authorList>
    </citation>
    <scope>NUCLEOTIDE SEQUENCE</scope>
    <source>
        <strain evidence="9">SMH4131-1</strain>
    </source>
</reference>
<feature type="compositionally biased region" description="Basic and acidic residues" evidence="6">
    <location>
        <begin position="378"/>
        <end position="387"/>
    </location>
</feature>
<dbReference type="Pfam" id="PF20684">
    <property type="entry name" value="Fung_rhodopsin"/>
    <property type="match status" value="1"/>
</dbReference>
<evidence type="ECO:0000256" key="3">
    <source>
        <dbReference type="ARBA" id="ARBA00022989"/>
    </source>
</evidence>
<accession>A0AAE0M4B4</accession>
<feature type="transmembrane region" description="Helical" evidence="7">
    <location>
        <begin position="236"/>
        <end position="256"/>
    </location>
</feature>
<evidence type="ECO:0000256" key="4">
    <source>
        <dbReference type="ARBA" id="ARBA00023136"/>
    </source>
</evidence>
<feature type="domain" description="Rhodopsin" evidence="8">
    <location>
        <begin position="29"/>
        <end position="259"/>
    </location>
</feature>
<dbReference type="PANTHER" id="PTHR33048">
    <property type="entry name" value="PTH11-LIKE INTEGRAL MEMBRANE PROTEIN (AFU_ORTHOLOGUE AFUA_5G11245)"/>
    <property type="match status" value="1"/>
</dbReference>
<comment type="subcellular location">
    <subcellularLocation>
        <location evidence="1">Membrane</location>
        <topology evidence="1">Multi-pass membrane protein</topology>
    </subcellularLocation>
</comment>
<proteinExistence type="inferred from homology"/>
<dbReference type="Proteomes" id="UP001286456">
    <property type="component" value="Unassembled WGS sequence"/>
</dbReference>
<dbReference type="AlphaFoldDB" id="A0AAE0M4B4"/>
<keyword evidence="10" id="KW-1185">Reference proteome</keyword>
<evidence type="ECO:0000259" key="8">
    <source>
        <dbReference type="Pfam" id="PF20684"/>
    </source>
</evidence>
<dbReference type="InterPro" id="IPR052337">
    <property type="entry name" value="SAT4-like"/>
</dbReference>
<feature type="transmembrane region" description="Helical" evidence="7">
    <location>
        <begin position="123"/>
        <end position="145"/>
    </location>
</feature>
<comment type="caution">
    <text evidence="9">The sequence shown here is derived from an EMBL/GenBank/DDBJ whole genome shotgun (WGS) entry which is preliminary data.</text>
</comment>
<dbReference type="PANTHER" id="PTHR33048:SF47">
    <property type="entry name" value="INTEGRAL MEMBRANE PROTEIN-RELATED"/>
    <property type="match status" value="1"/>
</dbReference>
<feature type="transmembrane region" description="Helical" evidence="7">
    <location>
        <begin position="12"/>
        <end position="33"/>
    </location>
</feature>
<evidence type="ECO:0000256" key="5">
    <source>
        <dbReference type="ARBA" id="ARBA00038359"/>
    </source>
</evidence>
<evidence type="ECO:0000256" key="6">
    <source>
        <dbReference type="SAM" id="MobiDB-lite"/>
    </source>
</evidence>
<gene>
    <name evidence="9" type="ORF">B0T19DRAFT_434921</name>
</gene>
<evidence type="ECO:0000256" key="7">
    <source>
        <dbReference type="SAM" id="Phobius"/>
    </source>
</evidence>
<name>A0AAE0M4B4_9PEZI</name>
<keyword evidence="3 7" id="KW-1133">Transmembrane helix</keyword>
<keyword evidence="4 7" id="KW-0472">Membrane</keyword>
<comment type="similarity">
    <text evidence="5">Belongs to the SAT4 family.</text>
</comment>
<reference evidence="9" key="1">
    <citation type="journal article" date="2023" name="Mol. Phylogenet. Evol.">
        <title>Genome-scale phylogeny and comparative genomics of the fungal order Sordariales.</title>
        <authorList>
            <person name="Hensen N."/>
            <person name="Bonometti L."/>
            <person name="Westerberg I."/>
            <person name="Brannstrom I.O."/>
            <person name="Guillou S."/>
            <person name="Cros-Aarteil S."/>
            <person name="Calhoun S."/>
            <person name="Haridas S."/>
            <person name="Kuo A."/>
            <person name="Mondo S."/>
            <person name="Pangilinan J."/>
            <person name="Riley R."/>
            <person name="LaButti K."/>
            <person name="Andreopoulos B."/>
            <person name="Lipzen A."/>
            <person name="Chen C."/>
            <person name="Yan M."/>
            <person name="Daum C."/>
            <person name="Ng V."/>
            <person name="Clum A."/>
            <person name="Steindorff A."/>
            <person name="Ohm R.A."/>
            <person name="Martin F."/>
            <person name="Silar P."/>
            <person name="Natvig D.O."/>
            <person name="Lalanne C."/>
            <person name="Gautier V."/>
            <person name="Ament-Velasquez S.L."/>
            <person name="Kruys A."/>
            <person name="Hutchinson M.I."/>
            <person name="Powell A.J."/>
            <person name="Barry K."/>
            <person name="Miller A.N."/>
            <person name="Grigoriev I.V."/>
            <person name="Debuchy R."/>
            <person name="Gladieux P."/>
            <person name="Hiltunen Thoren M."/>
            <person name="Johannesson H."/>
        </authorList>
    </citation>
    <scope>NUCLEOTIDE SEQUENCE</scope>
    <source>
        <strain evidence="9">SMH4131-1</strain>
    </source>
</reference>
<feature type="transmembrane region" description="Helical" evidence="7">
    <location>
        <begin position="45"/>
        <end position="68"/>
    </location>
</feature>
<organism evidence="9 10">
    <name type="scientific">Cercophora scortea</name>
    <dbReference type="NCBI Taxonomy" id="314031"/>
    <lineage>
        <taxon>Eukaryota</taxon>
        <taxon>Fungi</taxon>
        <taxon>Dikarya</taxon>
        <taxon>Ascomycota</taxon>
        <taxon>Pezizomycotina</taxon>
        <taxon>Sordariomycetes</taxon>
        <taxon>Sordariomycetidae</taxon>
        <taxon>Sordariales</taxon>
        <taxon>Lasiosphaeriaceae</taxon>
        <taxon>Cercophora</taxon>
    </lineage>
</organism>
<protein>
    <recommendedName>
        <fullName evidence="8">Rhodopsin domain-containing protein</fullName>
    </recommendedName>
</protein>
<feature type="transmembrane region" description="Helical" evidence="7">
    <location>
        <begin position="165"/>
        <end position="192"/>
    </location>
</feature>